<protein>
    <submittedName>
        <fullName evidence="2">Uncharacterized protein</fullName>
    </submittedName>
</protein>
<dbReference type="AlphaFoldDB" id="A0A2X2FD61"/>
<reference evidence="2 3" key="1">
    <citation type="submission" date="2018-06" db="EMBL/GenBank/DDBJ databases">
        <authorList>
            <consortium name="Pathogen Informatics"/>
            <person name="Doyle S."/>
        </authorList>
    </citation>
    <scope>NUCLEOTIDE SEQUENCE [LARGE SCALE GENOMIC DNA]</scope>
    <source>
        <strain evidence="2 3">NCTC11842</strain>
    </source>
</reference>
<evidence type="ECO:0000313" key="3">
    <source>
        <dbReference type="Proteomes" id="UP000250443"/>
    </source>
</evidence>
<dbReference type="Proteomes" id="UP000250443">
    <property type="component" value="Unassembled WGS sequence"/>
</dbReference>
<name>A0A2X2FD61_PSELU</name>
<keyword evidence="1" id="KW-0812">Transmembrane</keyword>
<evidence type="ECO:0000313" key="2">
    <source>
        <dbReference type="EMBL" id="SPZ16730.1"/>
    </source>
</evidence>
<evidence type="ECO:0000256" key="1">
    <source>
        <dbReference type="SAM" id="Phobius"/>
    </source>
</evidence>
<dbReference type="RefSeq" id="WP_112298033.1">
    <property type="nucleotide sequence ID" value="NZ_CP069263.1"/>
</dbReference>
<keyword evidence="1" id="KW-1133">Transmembrane helix</keyword>
<keyword evidence="1" id="KW-0472">Membrane</keyword>
<accession>A0A2X2FD61</accession>
<feature type="transmembrane region" description="Helical" evidence="1">
    <location>
        <begin position="25"/>
        <end position="46"/>
    </location>
</feature>
<dbReference type="EMBL" id="UAUF01000016">
    <property type="protein sequence ID" value="SPZ16730.1"/>
    <property type="molecule type" value="Genomic_DNA"/>
</dbReference>
<gene>
    <name evidence="2" type="ORF">NCTC11842_05770</name>
</gene>
<organism evidence="2 3">
    <name type="scientific">Pseudomonas luteola</name>
    <dbReference type="NCBI Taxonomy" id="47886"/>
    <lineage>
        <taxon>Bacteria</taxon>
        <taxon>Pseudomonadati</taxon>
        <taxon>Pseudomonadota</taxon>
        <taxon>Gammaproteobacteria</taxon>
        <taxon>Pseudomonadales</taxon>
        <taxon>Pseudomonadaceae</taxon>
        <taxon>Pseudomonas</taxon>
    </lineage>
</organism>
<sequence>MGKAFFAMTIETALGGAVINTCQEYPTALLAGAIMAGTGLVVLVMARHPVKTAVQRCPTTAD</sequence>
<proteinExistence type="predicted"/>